<feature type="non-terminal residue" evidence="2">
    <location>
        <position position="84"/>
    </location>
</feature>
<reference evidence="2" key="2">
    <citation type="submission" date="2021-04" db="EMBL/GenBank/DDBJ databases">
        <authorList>
            <person name="Gilroy R."/>
        </authorList>
    </citation>
    <scope>NUCLEOTIDE SEQUENCE</scope>
    <source>
        <strain evidence="2">ChiBcec8-14828</strain>
    </source>
</reference>
<organism evidence="2 3">
    <name type="scientific">Candidatus Ruthenibacterium avium</name>
    <dbReference type="NCBI Taxonomy" id="2838751"/>
    <lineage>
        <taxon>Bacteria</taxon>
        <taxon>Bacillati</taxon>
        <taxon>Bacillota</taxon>
        <taxon>Clostridia</taxon>
        <taxon>Eubacteriales</taxon>
        <taxon>Oscillospiraceae</taxon>
        <taxon>Ruthenibacterium</taxon>
    </lineage>
</organism>
<accession>A0A9D2M3V9</accession>
<evidence type="ECO:0000256" key="1">
    <source>
        <dbReference type="SAM" id="Phobius"/>
    </source>
</evidence>
<reference evidence="2" key="1">
    <citation type="journal article" date="2021" name="PeerJ">
        <title>Extensive microbial diversity within the chicken gut microbiome revealed by metagenomics and culture.</title>
        <authorList>
            <person name="Gilroy R."/>
            <person name="Ravi A."/>
            <person name="Getino M."/>
            <person name="Pursley I."/>
            <person name="Horton D.L."/>
            <person name="Alikhan N.F."/>
            <person name="Baker D."/>
            <person name="Gharbi K."/>
            <person name="Hall N."/>
            <person name="Watson M."/>
            <person name="Adriaenssens E.M."/>
            <person name="Foster-Nyarko E."/>
            <person name="Jarju S."/>
            <person name="Secka A."/>
            <person name="Antonio M."/>
            <person name="Oren A."/>
            <person name="Chaudhuri R.R."/>
            <person name="La Ragione R."/>
            <person name="Hildebrand F."/>
            <person name="Pallen M.J."/>
        </authorList>
    </citation>
    <scope>NUCLEOTIDE SEQUENCE</scope>
    <source>
        <strain evidence="2">ChiBcec8-14828</strain>
    </source>
</reference>
<evidence type="ECO:0000313" key="3">
    <source>
        <dbReference type="Proteomes" id="UP000824209"/>
    </source>
</evidence>
<feature type="transmembrane region" description="Helical" evidence="1">
    <location>
        <begin position="21"/>
        <end position="38"/>
    </location>
</feature>
<dbReference type="Proteomes" id="UP000824209">
    <property type="component" value="Unassembled WGS sequence"/>
</dbReference>
<keyword evidence="1" id="KW-0812">Transmembrane</keyword>
<keyword evidence="1" id="KW-1133">Transmembrane helix</keyword>
<name>A0A9D2M3V9_9FIRM</name>
<keyword evidence="1" id="KW-0472">Membrane</keyword>
<comment type="caution">
    <text evidence="2">The sequence shown here is derived from an EMBL/GenBank/DDBJ whole genome shotgun (WGS) entry which is preliminary data.</text>
</comment>
<feature type="transmembrane region" description="Helical" evidence="1">
    <location>
        <begin position="44"/>
        <end position="66"/>
    </location>
</feature>
<sequence length="84" mass="9764">MKQYIYPKNLKMSAKLLLWRLKDGVTALILALIGIIIFGLTRNIFFLGVVVVYGVLTIDLGNIRIYDYIKSSVRFFAGQRIYFW</sequence>
<proteinExistence type="predicted"/>
<protein>
    <submittedName>
        <fullName evidence="2">Uncharacterized protein</fullName>
    </submittedName>
</protein>
<evidence type="ECO:0000313" key="2">
    <source>
        <dbReference type="EMBL" id="HJB40344.1"/>
    </source>
</evidence>
<dbReference type="EMBL" id="DWYA01000067">
    <property type="protein sequence ID" value="HJB40344.1"/>
    <property type="molecule type" value="Genomic_DNA"/>
</dbReference>
<dbReference type="AlphaFoldDB" id="A0A9D2M3V9"/>
<gene>
    <name evidence="2" type="ORF">H9943_08115</name>
</gene>